<evidence type="ECO:0000256" key="1">
    <source>
        <dbReference type="ARBA" id="ARBA00011073"/>
    </source>
</evidence>
<evidence type="ECO:0000256" key="4">
    <source>
        <dbReference type="ARBA" id="ARBA00022825"/>
    </source>
</evidence>
<feature type="active site" description="Charge relay system" evidence="5">
    <location>
        <position position="441"/>
    </location>
</feature>
<evidence type="ECO:0000256" key="3">
    <source>
        <dbReference type="ARBA" id="ARBA00022801"/>
    </source>
</evidence>
<dbReference type="Gene3D" id="3.40.50.200">
    <property type="entry name" value="Peptidase S8/S53 domain"/>
    <property type="match status" value="1"/>
</dbReference>
<dbReference type="CDD" id="cd04842">
    <property type="entry name" value="Peptidases_S8_Kp43_protease"/>
    <property type="match status" value="1"/>
</dbReference>
<proteinExistence type="inferred from homology"/>
<keyword evidence="4 5" id="KW-0720">Serine protease</keyword>
<comment type="similarity">
    <text evidence="1 5">Belongs to the peptidase S8 family.</text>
</comment>
<dbReference type="PANTHER" id="PTHR43399">
    <property type="entry name" value="SUBTILISIN-RELATED"/>
    <property type="match status" value="1"/>
</dbReference>
<evidence type="ECO:0000256" key="2">
    <source>
        <dbReference type="ARBA" id="ARBA00022670"/>
    </source>
</evidence>
<dbReference type="InterPro" id="IPR036852">
    <property type="entry name" value="Peptidase_S8/S53_dom_sf"/>
</dbReference>
<reference evidence="7" key="1">
    <citation type="journal article" date="2024" name="Syst. Appl. Microbiol.">
        <title>First single-strain enrichments of Electrothrix cable bacteria, description of E. aestuarii sp. nov. and E. rattekaaiensis sp. nov., and proposal of a cable bacteria taxonomy following the rules of the SeqCode.</title>
        <authorList>
            <person name="Plum-Jensen L.E."/>
            <person name="Schramm A."/>
            <person name="Marshall I.P.G."/>
        </authorList>
    </citation>
    <scope>NUCLEOTIDE SEQUENCE</scope>
    <source>
        <strain evidence="7">Rat1</strain>
    </source>
</reference>
<dbReference type="InterPro" id="IPR015500">
    <property type="entry name" value="Peptidase_S8_subtilisin-rel"/>
</dbReference>
<dbReference type="InterPro" id="IPR034058">
    <property type="entry name" value="TagA/B/C/D_pept_dom"/>
</dbReference>
<dbReference type="PROSITE" id="PS00138">
    <property type="entry name" value="SUBTILASE_SER"/>
    <property type="match status" value="1"/>
</dbReference>
<dbReference type="InterPro" id="IPR023828">
    <property type="entry name" value="Peptidase_S8_Ser-AS"/>
</dbReference>
<keyword evidence="2 5" id="KW-0645">Protease</keyword>
<dbReference type="InterPro" id="IPR051048">
    <property type="entry name" value="Peptidase_S8/S53_subtilisin"/>
</dbReference>
<sequence>MNIINMLLRSKKRSVIHLVNAFFIAICFPSIILGESQVVTPVDTQENNSELTQTSHKLLPEVGVRVIIPEKKKVSDRLEKALLRRAFSFDSNTNFSRAFSLDTFNPSSFSVAEAADEVELIEIIRPQGIHLVNQTPFNRDARLTHKVPQFEATFHNGQGASILAAIFDGGAVRNTHQEFRVDMLSPDGNSASPIYRVDKRTSSPYSNHATHVAGTMAAQGVRDAARGMARKLRLLSFDWKDDLVNLEAVADHITVSNHSYGPFTGWSHNEELGGWIWWGNISHSDKEDSTFGKYTSDNAMLDNILYTHPELLTVVAAGNDRIDAPISQPERHYFIDGINPLTGQANWKISSDIRNADGFDQGGLDTISGLGVSKNVLCVGAINDQFRNGVQISETIKSTSFSNWGPTDDGRIKPDVVANGDTLLSLSSEDDDVYTEISGTSMASPTAAGIAALLAEFFITKQGRAPTSAELKGIIIHGAVDGGIPGPDPIFGWGAINALASGRIIAGNQGEIILSDTVEVGAVKEYSFAGTPKDVRVTLTWTDLPGCQVLKYVDTKIVTTSHQFSQNKSLQAFHS</sequence>
<feature type="active site" description="Charge relay system" evidence="5">
    <location>
        <position position="168"/>
    </location>
</feature>
<gene>
    <name evidence="7" type="ORF">Q3M24_22850</name>
</gene>
<dbReference type="PANTHER" id="PTHR43399:SF4">
    <property type="entry name" value="CELL WALL-ASSOCIATED PROTEASE"/>
    <property type="match status" value="1"/>
</dbReference>
<dbReference type="Pfam" id="PF00082">
    <property type="entry name" value="Peptidase_S8"/>
    <property type="match status" value="1"/>
</dbReference>
<dbReference type="GO" id="GO:0006508">
    <property type="term" value="P:proteolysis"/>
    <property type="evidence" value="ECO:0007669"/>
    <property type="project" value="UniProtKB-KW"/>
</dbReference>
<evidence type="ECO:0000313" key="7">
    <source>
        <dbReference type="EMBL" id="XCN73076.1"/>
    </source>
</evidence>
<dbReference type="PROSITE" id="PS51892">
    <property type="entry name" value="SUBTILASE"/>
    <property type="match status" value="1"/>
</dbReference>
<feature type="active site" description="Charge relay system" evidence="5">
    <location>
        <position position="208"/>
    </location>
</feature>
<dbReference type="PRINTS" id="PR00723">
    <property type="entry name" value="SUBTILISIN"/>
</dbReference>
<evidence type="ECO:0000256" key="5">
    <source>
        <dbReference type="PROSITE-ProRule" id="PRU01240"/>
    </source>
</evidence>
<dbReference type="GO" id="GO:0004252">
    <property type="term" value="F:serine-type endopeptidase activity"/>
    <property type="evidence" value="ECO:0007669"/>
    <property type="project" value="UniProtKB-UniRule"/>
</dbReference>
<organism evidence="7">
    <name type="scientific">Candidatus Electrothrix aestuarii</name>
    <dbReference type="NCBI Taxonomy" id="3062594"/>
    <lineage>
        <taxon>Bacteria</taxon>
        <taxon>Pseudomonadati</taxon>
        <taxon>Thermodesulfobacteriota</taxon>
        <taxon>Desulfobulbia</taxon>
        <taxon>Desulfobulbales</taxon>
        <taxon>Desulfobulbaceae</taxon>
        <taxon>Candidatus Electrothrix</taxon>
    </lineage>
</organism>
<accession>A0AAU8LV86</accession>
<keyword evidence="3 5" id="KW-0378">Hydrolase</keyword>
<reference evidence="7" key="2">
    <citation type="submission" date="2024-06" db="EMBL/GenBank/DDBJ databases">
        <authorList>
            <person name="Plum-Jensen L.E."/>
            <person name="Schramm A."/>
            <person name="Marshall I.P.G."/>
        </authorList>
    </citation>
    <scope>NUCLEOTIDE SEQUENCE</scope>
    <source>
        <strain evidence="7">Rat1</strain>
    </source>
</reference>
<dbReference type="AlphaFoldDB" id="A0AAU8LV86"/>
<protein>
    <submittedName>
        <fullName evidence="7">S8 family serine peptidase</fullName>
    </submittedName>
</protein>
<feature type="domain" description="Peptidase S8/S53" evidence="6">
    <location>
        <begin position="196"/>
        <end position="494"/>
    </location>
</feature>
<evidence type="ECO:0000259" key="6">
    <source>
        <dbReference type="Pfam" id="PF00082"/>
    </source>
</evidence>
<dbReference type="KEGG" id="eaj:Q3M24_22850"/>
<dbReference type="EMBL" id="CP159373">
    <property type="protein sequence ID" value="XCN73076.1"/>
    <property type="molecule type" value="Genomic_DNA"/>
</dbReference>
<dbReference type="InterPro" id="IPR000209">
    <property type="entry name" value="Peptidase_S8/S53_dom"/>
</dbReference>
<name>A0AAU8LV86_9BACT</name>
<dbReference type="SUPFAM" id="SSF52743">
    <property type="entry name" value="Subtilisin-like"/>
    <property type="match status" value="1"/>
</dbReference>